<gene>
    <name evidence="4" type="ORF">DW2_00330</name>
</gene>
<dbReference type="Proteomes" id="UP000028607">
    <property type="component" value="Unassembled WGS sequence"/>
</dbReference>
<feature type="domain" description="Carbohydrate-binding/sugar hydrolysis" evidence="3">
    <location>
        <begin position="39"/>
        <end position="186"/>
    </location>
</feature>
<dbReference type="AlphaFoldDB" id="A0A085U0R1"/>
<dbReference type="EMBL" id="AQRC01000001">
    <property type="protein sequence ID" value="KFE36558.1"/>
    <property type="molecule type" value="Genomic_DNA"/>
</dbReference>
<organism evidence="4 5">
    <name type="scientific">Thioclava atlantica</name>
    <dbReference type="NCBI Taxonomy" id="1317124"/>
    <lineage>
        <taxon>Bacteria</taxon>
        <taxon>Pseudomonadati</taxon>
        <taxon>Pseudomonadota</taxon>
        <taxon>Alphaproteobacteria</taxon>
        <taxon>Rhodobacterales</taxon>
        <taxon>Paracoccaceae</taxon>
        <taxon>Thioclava</taxon>
    </lineage>
</organism>
<keyword evidence="5" id="KW-1185">Reference proteome</keyword>
<dbReference type="eggNOG" id="COG3420">
    <property type="taxonomic scope" value="Bacteria"/>
</dbReference>
<dbReference type="InterPro" id="IPR051550">
    <property type="entry name" value="SCF-Subunits/Alg-Epimerases"/>
</dbReference>
<reference evidence="4 5" key="2">
    <citation type="journal article" date="2015" name="Antonie Van Leeuwenhoek">
        <title>Thioclava indica sp. nov., isolated from surface seawater of the Indian Ocean.</title>
        <authorList>
            <person name="Liu Y."/>
            <person name="Lai Q."/>
            <person name="Du J."/>
            <person name="Xu H."/>
            <person name="Jiang L."/>
            <person name="Shao Z."/>
        </authorList>
    </citation>
    <scope>NUCLEOTIDE SEQUENCE [LARGE SCALE GENOMIC DNA]</scope>
    <source>
        <strain evidence="4 5">13D2W-2</strain>
    </source>
</reference>
<dbReference type="NCBIfam" id="TIGR04247">
    <property type="entry name" value="NosD_copper_fam"/>
    <property type="match status" value="1"/>
</dbReference>
<sequence>MRFRPFLALILCLTPLAAAAGEVTVRPGPEALIRAIAKARPGDVLILETGRYAGPITIDKPLTLTGQGAEVAGRGTGTVISVTAPDVTLRGLTVTGAGKRLDHLDSGVALAQSARHALVENNRLIGNLIGVDVQGAHDVTVRNNTIEGRDDLRVPERGPGIYVWNAPGLLVEGNRISKGRDGVFVTTSNKATYRRNVMTNLRYAFHSMYSNQLVVEDNVSRGNTMGFALMYSRRLRVTENLSDDDSAHGFFMNFANHAVISHNEVRNGGEKCLFVYNSNVNRITANRFEGCGIGVHFTAGSERNVISGNAFIGNRLQVKYVGTRWLEWSENGTGNYWSDHVAFDIDGNGRADSPYRPNTAIDRVVWSQPMAKLLMGAPAVQLIRWSQQRFPGLLPGGVIDSAPLVSPKGAGLPPKPGETQ</sequence>
<dbReference type="PATRIC" id="fig|1317124.6.peg.59"/>
<dbReference type="PANTHER" id="PTHR22990">
    <property type="entry name" value="F-BOX ONLY PROTEIN"/>
    <property type="match status" value="1"/>
</dbReference>
<keyword evidence="1" id="KW-0677">Repeat</keyword>
<dbReference type="STRING" id="1317124.DW2_00330"/>
<evidence type="ECO:0000313" key="5">
    <source>
        <dbReference type="Proteomes" id="UP000028607"/>
    </source>
</evidence>
<reference evidence="5" key="1">
    <citation type="submission" date="2013-04" db="EMBL/GenBank/DDBJ databases">
        <title>Thioclava sp. 13D2W-2 Genome Sequencing.</title>
        <authorList>
            <person name="Lai Q."/>
            <person name="Li G."/>
            <person name="Shao Z."/>
        </authorList>
    </citation>
    <scope>NUCLEOTIDE SEQUENCE [LARGE SCALE GENOMIC DNA]</scope>
    <source>
        <strain evidence="5">13D2W-2</strain>
    </source>
</reference>
<accession>A0A085U0R1</accession>
<feature type="chain" id="PRO_5001797813" evidence="2">
    <location>
        <begin position="21"/>
        <end position="420"/>
    </location>
</feature>
<dbReference type="InterPro" id="IPR007742">
    <property type="entry name" value="NosD_dom"/>
</dbReference>
<dbReference type="SUPFAM" id="SSF51126">
    <property type="entry name" value="Pectin lyase-like"/>
    <property type="match status" value="1"/>
</dbReference>
<dbReference type="RefSeq" id="WP_038142430.1">
    <property type="nucleotide sequence ID" value="NZ_AQRC01000001.1"/>
</dbReference>
<dbReference type="InterPro" id="IPR006633">
    <property type="entry name" value="Carb-bd_sugar_hydrolysis-dom"/>
</dbReference>
<evidence type="ECO:0000259" key="3">
    <source>
        <dbReference type="SMART" id="SM00722"/>
    </source>
</evidence>
<dbReference type="Gene3D" id="2.160.20.10">
    <property type="entry name" value="Single-stranded right-handed beta-helix, Pectin lyase-like"/>
    <property type="match status" value="1"/>
</dbReference>
<keyword evidence="2" id="KW-0732">Signal</keyword>
<evidence type="ECO:0000313" key="4">
    <source>
        <dbReference type="EMBL" id="KFE36558.1"/>
    </source>
</evidence>
<dbReference type="Pfam" id="PF05048">
    <property type="entry name" value="NosD"/>
    <property type="match status" value="1"/>
</dbReference>
<protein>
    <submittedName>
        <fullName evidence="4">NosD nitrous oxidase accessory protein</fullName>
    </submittedName>
</protein>
<dbReference type="SMART" id="SM00710">
    <property type="entry name" value="PbH1"/>
    <property type="match status" value="9"/>
</dbReference>
<dbReference type="InterPro" id="IPR006626">
    <property type="entry name" value="PbH1"/>
</dbReference>
<name>A0A085U0R1_9RHOB</name>
<evidence type="ECO:0000256" key="1">
    <source>
        <dbReference type="ARBA" id="ARBA00022737"/>
    </source>
</evidence>
<proteinExistence type="predicted"/>
<dbReference type="InterPro" id="IPR026464">
    <property type="entry name" value="NosD_copper_fam"/>
</dbReference>
<feature type="domain" description="Carbohydrate-binding/sugar hydrolysis" evidence="3">
    <location>
        <begin position="192"/>
        <end position="362"/>
    </location>
</feature>
<dbReference type="OrthoDB" id="9767990at2"/>
<dbReference type="PANTHER" id="PTHR22990:SF15">
    <property type="entry name" value="F-BOX ONLY PROTEIN 10"/>
    <property type="match status" value="1"/>
</dbReference>
<dbReference type="SMART" id="SM00722">
    <property type="entry name" value="CASH"/>
    <property type="match status" value="2"/>
</dbReference>
<comment type="caution">
    <text evidence="4">The sequence shown here is derived from an EMBL/GenBank/DDBJ whole genome shotgun (WGS) entry which is preliminary data.</text>
</comment>
<dbReference type="InterPro" id="IPR012334">
    <property type="entry name" value="Pectin_lyas_fold"/>
</dbReference>
<evidence type="ECO:0000256" key="2">
    <source>
        <dbReference type="SAM" id="SignalP"/>
    </source>
</evidence>
<feature type="signal peptide" evidence="2">
    <location>
        <begin position="1"/>
        <end position="20"/>
    </location>
</feature>
<dbReference type="InterPro" id="IPR011050">
    <property type="entry name" value="Pectin_lyase_fold/virulence"/>
</dbReference>